<keyword evidence="1" id="KW-1133">Transmembrane helix</keyword>
<reference evidence="3 5" key="3">
    <citation type="submission" date="2019-04" db="EMBL/GenBank/DDBJ databases">
        <title>Microbes associate with the intestines of laboratory mice.</title>
        <authorList>
            <person name="Navarre W."/>
            <person name="Wong E."/>
            <person name="Huang K."/>
            <person name="Tropini C."/>
            <person name="Ng K."/>
            <person name="Yu B."/>
        </authorList>
    </citation>
    <scope>NUCLEOTIDE SEQUENCE [LARGE SCALE GENOMIC DNA]</scope>
    <source>
        <strain evidence="3 5">NM06_A21</strain>
    </source>
</reference>
<protein>
    <submittedName>
        <fullName evidence="2">Uncharacterized protein</fullName>
    </submittedName>
</protein>
<dbReference type="Proteomes" id="UP000186351">
    <property type="component" value="Chromosome"/>
</dbReference>
<dbReference type="KEGG" id="pary:A4V02_05050"/>
<accession>A0A1B1S8M8</accession>
<keyword evidence="4" id="KW-1185">Reference proteome</keyword>
<sequence length="60" mass="6805">MNTATLFRLLCLTALWIILCYLLIQGRGINLWTIFVIVASGIVVFVPLYKKYMRNGNGKA</sequence>
<evidence type="ECO:0000313" key="5">
    <source>
        <dbReference type="Proteomes" id="UP000306630"/>
    </source>
</evidence>
<dbReference type="Proteomes" id="UP000306630">
    <property type="component" value="Unassembled WGS sequence"/>
</dbReference>
<reference evidence="4" key="1">
    <citation type="submission" date="2016-04" db="EMBL/GenBank/DDBJ databases">
        <title>Complete Genome Sequences of Twelve Strains of a Stable Defined Moderately Diverse Mouse Microbiota 2 (sDMDMm2).</title>
        <authorList>
            <person name="Uchimura Y."/>
            <person name="Wyss M."/>
            <person name="Brugiroux S."/>
            <person name="Limenitakis J.P."/>
            <person name="Stecher B."/>
            <person name="McCoy K.D."/>
            <person name="Macpherson A.J."/>
        </authorList>
    </citation>
    <scope>NUCLEOTIDE SEQUENCE [LARGE SCALE GENOMIC DNA]</scope>
    <source>
        <strain evidence="4">YL27</strain>
    </source>
</reference>
<accession>A0A1Z2XK22</accession>
<dbReference type="EMBL" id="CP015402">
    <property type="protein sequence ID" value="ANU63145.1"/>
    <property type="molecule type" value="Genomic_DNA"/>
</dbReference>
<keyword evidence="1" id="KW-0472">Membrane</keyword>
<evidence type="ECO:0000256" key="1">
    <source>
        <dbReference type="SAM" id="Phobius"/>
    </source>
</evidence>
<feature type="transmembrane region" description="Helical" evidence="1">
    <location>
        <begin position="6"/>
        <end position="24"/>
    </location>
</feature>
<reference evidence="2" key="2">
    <citation type="submission" date="2017-04" db="EMBL/GenBank/DDBJ databases">
        <title>Complete Genome Sequences of Twelve Strains of a Stable Defined Moderately Diverse Mouse Microbiota 2 (sDMDMm2).</title>
        <authorList>
            <person name="Uchimura Y."/>
            <person name="Wyss M."/>
            <person name="Brugiroux S."/>
            <person name="Limenitakis J.P."/>
            <person name="Stecher B."/>
            <person name="McCoy K.D."/>
            <person name="Macpherson A.J."/>
        </authorList>
    </citation>
    <scope>NUCLEOTIDE SEQUENCE</scope>
    <source>
        <strain evidence="2">YL27</strain>
    </source>
</reference>
<keyword evidence="1" id="KW-0812">Transmembrane</keyword>
<dbReference type="AlphaFoldDB" id="A0A1B1S8M8"/>
<evidence type="ECO:0000313" key="4">
    <source>
        <dbReference type="Proteomes" id="UP000186351"/>
    </source>
</evidence>
<proteinExistence type="predicted"/>
<evidence type="ECO:0000313" key="3">
    <source>
        <dbReference type="EMBL" id="TGY76271.1"/>
    </source>
</evidence>
<dbReference type="STRING" id="1796646.A4V02_05050"/>
<dbReference type="RefSeq" id="WP_068960504.1">
    <property type="nucleotide sequence ID" value="NZ_CANAKJ010000002.1"/>
</dbReference>
<name>A0A1B1S8M8_9BACT</name>
<gene>
    <name evidence="2" type="ORF">A4V02_05050</name>
    <name evidence="3" type="ORF">E5333_01690</name>
</gene>
<dbReference type="EMBL" id="SRYD01000004">
    <property type="protein sequence ID" value="TGY76271.1"/>
    <property type="molecule type" value="Genomic_DNA"/>
</dbReference>
<organism evidence="2 4">
    <name type="scientific">Muribaculum intestinale</name>
    <dbReference type="NCBI Taxonomy" id="1796646"/>
    <lineage>
        <taxon>Bacteria</taxon>
        <taxon>Pseudomonadati</taxon>
        <taxon>Bacteroidota</taxon>
        <taxon>Bacteroidia</taxon>
        <taxon>Bacteroidales</taxon>
        <taxon>Muribaculaceae</taxon>
        <taxon>Muribaculum</taxon>
    </lineage>
</organism>
<feature type="transmembrane region" description="Helical" evidence="1">
    <location>
        <begin position="31"/>
        <end position="49"/>
    </location>
</feature>
<evidence type="ECO:0000313" key="2">
    <source>
        <dbReference type="EMBL" id="ANU63145.1"/>
    </source>
</evidence>